<evidence type="ECO:0000313" key="2">
    <source>
        <dbReference type="Proteomes" id="UP000177594"/>
    </source>
</evidence>
<comment type="caution">
    <text evidence="1">The sequence shown here is derived from an EMBL/GenBank/DDBJ whole genome shotgun (WGS) entry which is preliminary data.</text>
</comment>
<dbReference type="EMBL" id="MGIZ01000046">
    <property type="protein sequence ID" value="OGM97922.1"/>
    <property type="molecule type" value="Genomic_DNA"/>
</dbReference>
<reference evidence="1 2" key="1">
    <citation type="journal article" date="2016" name="Nat. Commun.">
        <title>Thousands of microbial genomes shed light on interconnected biogeochemical processes in an aquifer system.</title>
        <authorList>
            <person name="Anantharaman K."/>
            <person name="Brown C.T."/>
            <person name="Hug L.A."/>
            <person name="Sharon I."/>
            <person name="Castelle C.J."/>
            <person name="Probst A.J."/>
            <person name="Thomas B.C."/>
            <person name="Singh A."/>
            <person name="Wilkins M.J."/>
            <person name="Karaoz U."/>
            <person name="Brodie E.L."/>
            <person name="Williams K.H."/>
            <person name="Hubbard S.S."/>
            <person name="Banfield J.F."/>
        </authorList>
    </citation>
    <scope>NUCLEOTIDE SEQUENCE [LARGE SCALE GENOMIC DNA]</scope>
</reference>
<name>A0A1F8EAV7_9BACT</name>
<dbReference type="Proteomes" id="UP000177594">
    <property type="component" value="Unassembled WGS sequence"/>
</dbReference>
<evidence type="ECO:0000313" key="1">
    <source>
        <dbReference type="EMBL" id="OGM97922.1"/>
    </source>
</evidence>
<proteinExistence type="predicted"/>
<organism evidence="1 2">
    <name type="scientific">Candidatus Yanofskybacteria bacterium RIFCSPHIGHO2_01_FULL_39_8b</name>
    <dbReference type="NCBI Taxonomy" id="1802659"/>
    <lineage>
        <taxon>Bacteria</taxon>
        <taxon>Candidatus Yanofskyibacteriota</taxon>
    </lineage>
</organism>
<gene>
    <name evidence="1" type="ORF">A2817_01785</name>
</gene>
<dbReference type="AlphaFoldDB" id="A0A1F8EAV7"/>
<accession>A0A1F8EAV7</accession>
<sequence>MLIYKNMNNPEPKNKSIYSFVLEHTVDGKYDGEDLPDNAKISEKLKLDGILLAPGLLDDYQEETKDQDKVKKICDLLEAISVGEDKKDDLYKELIGDENAISLVDPVLAELQNRKVKITEDFQNLSQWLMRESTDREPVKFGLFLAGVIDGDAEPVLQLVLCEEFSLFAAIALIKRVKEEAGLEQILIDIASKLEGWGKIQVIRLMTEYLELKNTDWFLTEGWKNNIGPQIALRCAIAGKLDQAVATADLNKIVPLVEELIPDLGSQGLDDYEHAIFVLKKIIERLGLEQMNIGRLLFASRILDYLSNKEMDEESKAFGWSDESKNELIELYKSYVGRKEWNNLTEVIFKGDDMQLANRVSSILGIDIWEKNFRYLSEDHEKARTDDYLWFNLMRNNSKERAEKVFTLALEVLPLDEFCTGPDIKTEFQQDIGDARISFAISAILQIIQPFSGVGADLLAKSLNSPMVRDRNMSLNVIEKWSVDNLKNSKLVDVLKNVVEKEPEQSVKERIEKVLSSVGH</sequence>
<protein>
    <submittedName>
        <fullName evidence="1">Uncharacterized protein</fullName>
    </submittedName>
</protein>